<dbReference type="Proteomes" id="UP001367508">
    <property type="component" value="Unassembled WGS sequence"/>
</dbReference>
<sequence>MEMESELLLPKPTYMGIKKYLRRKHYNLNGGTATSGKKMKMIRSMIIDNIFGGKWIPKGRLVSMDYSNDAFEARLIYEISRALVASHQLHPM</sequence>
<gene>
    <name evidence="1" type="ORF">VNO77_21643</name>
</gene>
<accession>A0AAN9QKH3</accession>
<name>A0AAN9QKH3_CANGL</name>
<organism evidence="1 2">
    <name type="scientific">Canavalia gladiata</name>
    <name type="common">Sword bean</name>
    <name type="synonym">Dolichos gladiatus</name>
    <dbReference type="NCBI Taxonomy" id="3824"/>
    <lineage>
        <taxon>Eukaryota</taxon>
        <taxon>Viridiplantae</taxon>
        <taxon>Streptophyta</taxon>
        <taxon>Embryophyta</taxon>
        <taxon>Tracheophyta</taxon>
        <taxon>Spermatophyta</taxon>
        <taxon>Magnoliopsida</taxon>
        <taxon>eudicotyledons</taxon>
        <taxon>Gunneridae</taxon>
        <taxon>Pentapetalae</taxon>
        <taxon>rosids</taxon>
        <taxon>fabids</taxon>
        <taxon>Fabales</taxon>
        <taxon>Fabaceae</taxon>
        <taxon>Papilionoideae</taxon>
        <taxon>50 kb inversion clade</taxon>
        <taxon>NPAAA clade</taxon>
        <taxon>indigoferoid/millettioid clade</taxon>
        <taxon>Phaseoleae</taxon>
        <taxon>Canavalia</taxon>
    </lineage>
</organism>
<dbReference type="AlphaFoldDB" id="A0AAN9QKH3"/>
<keyword evidence="2" id="KW-1185">Reference proteome</keyword>
<evidence type="ECO:0000313" key="2">
    <source>
        <dbReference type="Proteomes" id="UP001367508"/>
    </source>
</evidence>
<dbReference type="EMBL" id="JAYMYQ010000004">
    <property type="protein sequence ID" value="KAK7340925.1"/>
    <property type="molecule type" value="Genomic_DNA"/>
</dbReference>
<comment type="caution">
    <text evidence="1">The sequence shown here is derived from an EMBL/GenBank/DDBJ whole genome shotgun (WGS) entry which is preliminary data.</text>
</comment>
<proteinExistence type="predicted"/>
<protein>
    <submittedName>
        <fullName evidence="1">Uncharacterized protein</fullName>
    </submittedName>
</protein>
<evidence type="ECO:0000313" key="1">
    <source>
        <dbReference type="EMBL" id="KAK7340925.1"/>
    </source>
</evidence>
<reference evidence="1 2" key="1">
    <citation type="submission" date="2024-01" db="EMBL/GenBank/DDBJ databases">
        <title>The genomes of 5 underutilized Papilionoideae crops provide insights into root nodulation and disease resistanc.</title>
        <authorList>
            <person name="Jiang F."/>
        </authorList>
    </citation>
    <scope>NUCLEOTIDE SEQUENCE [LARGE SCALE GENOMIC DNA]</scope>
    <source>
        <strain evidence="1">LVBAO_FW01</strain>
        <tissue evidence="1">Leaves</tissue>
    </source>
</reference>